<name>A0A679GF60_9GAMM</name>
<dbReference type="NCBIfam" id="TIGR03590">
    <property type="entry name" value="PseG"/>
    <property type="match status" value="1"/>
</dbReference>
<dbReference type="SUPFAM" id="SSF53756">
    <property type="entry name" value="UDP-Glycosyltransferase/glycogen phosphorylase"/>
    <property type="match status" value="1"/>
</dbReference>
<reference evidence="3 4" key="1">
    <citation type="journal article" date="2020" name="Microbiol. Resour. Announc.">
        <title>Complete genome sequence of Pseudomonas otitidis strain MrB4, isolated from Lake Biwa in Japan.</title>
        <authorList>
            <person name="Miyazaki K."/>
            <person name="Hase E."/>
            <person name="Maruya T."/>
        </authorList>
    </citation>
    <scope>NUCLEOTIDE SEQUENCE [LARGE SCALE GENOMIC DNA]</scope>
    <source>
        <strain evidence="3 4">MrB4</strain>
    </source>
</reference>
<proteinExistence type="predicted"/>
<evidence type="ECO:0000256" key="2">
    <source>
        <dbReference type="PIRSR" id="PIRSR620023-2"/>
    </source>
</evidence>
<gene>
    <name evidence="3" type="primary">rkpO</name>
    <name evidence="3" type="ORF">PtoMrB4_36530</name>
</gene>
<dbReference type="RefSeq" id="WP_172434149.1">
    <property type="nucleotide sequence ID" value="NZ_AP022642.1"/>
</dbReference>
<organism evidence="3 4">
    <name type="scientific">Metapseudomonas otitidis</name>
    <dbReference type="NCBI Taxonomy" id="319939"/>
    <lineage>
        <taxon>Bacteria</taxon>
        <taxon>Pseudomonadati</taxon>
        <taxon>Pseudomonadota</taxon>
        <taxon>Gammaproteobacteria</taxon>
        <taxon>Pseudomonadales</taxon>
        <taxon>Pseudomonadaceae</taxon>
        <taxon>Metapseudomonas</taxon>
    </lineage>
</organism>
<feature type="binding site" evidence="2">
    <location>
        <position position="169"/>
    </location>
    <ligand>
        <name>substrate</name>
    </ligand>
</feature>
<sequence>MRVLFRADASLSLGYGHVMRCLTLAKALRELGADCHFASRALRGGLGSHIAEDFALHELPAAYAGEQASGLAEEPIPEREDLDHLGALLEGRRFDWVVLDHYGLGAQWELSARAFAPRLLAIDDLPWRRHCVHVLLDQNLLADEAEAYPSSCGEDLPVRLFGPSYALLRPEFAHYRRKPRPVADDKPRLLLFFGGGKVSRTLPSVVRELLQLPVSIDVVIGGASAALADLGAMAAVEPALRLHVDTQEMAALMWQADLYLGAGGSVTWERACLGLPGVVAAFSENQVSIGMAGERAGIQRYLGVADALSGSAWRDAAADLLADTGGLLVMRTRAAALCDGAGAERVARMMFETGGADAH</sequence>
<feature type="active site" description="Proton acceptor" evidence="1">
    <location>
        <position position="17"/>
    </location>
</feature>
<evidence type="ECO:0000313" key="4">
    <source>
        <dbReference type="Proteomes" id="UP000501237"/>
    </source>
</evidence>
<dbReference type="GO" id="GO:0016787">
    <property type="term" value="F:hydrolase activity"/>
    <property type="evidence" value="ECO:0007669"/>
    <property type="project" value="UniProtKB-KW"/>
</dbReference>
<accession>A0A679GF60</accession>
<dbReference type="Proteomes" id="UP000501237">
    <property type="component" value="Chromosome"/>
</dbReference>
<dbReference type="EMBL" id="AP022642">
    <property type="protein sequence ID" value="BCA29676.1"/>
    <property type="molecule type" value="Genomic_DNA"/>
</dbReference>
<keyword evidence="3" id="KW-0378">Hydrolase</keyword>
<dbReference type="Gene3D" id="3.40.50.2000">
    <property type="entry name" value="Glycogen Phosphorylase B"/>
    <property type="match status" value="1"/>
</dbReference>
<protein>
    <submittedName>
        <fullName evidence="3">UDP-2,4-diacetamido-2,4,6-trideoxy-beta-L-altropy ranose hydrolase</fullName>
    </submittedName>
</protein>
<dbReference type="GeneID" id="57398871"/>
<dbReference type="InterPro" id="IPR020023">
    <property type="entry name" value="PseG"/>
</dbReference>
<evidence type="ECO:0000313" key="3">
    <source>
        <dbReference type="EMBL" id="BCA29676.1"/>
    </source>
</evidence>
<dbReference type="KEGG" id="poj:PtoMrB4_36530"/>
<dbReference type="AlphaFoldDB" id="A0A679GF60"/>
<evidence type="ECO:0000256" key="1">
    <source>
        <dbReference type="PIRSR" id="PIRSR620023-1"/>
    </source>
</evidence>
<dbReference type="Gene3D" id="3.40.50.11190">
    <property type="match status" value="1"/>
</dbReference>
<feature type="binding site" evidence="2">
    <location>
        <position position="269"/>
    </location>
    <ligand>
        <name>substrate</name>
    </ligand>
</feature>